<organism evidence="7 8">
    <name type="scientific">Mollisia scopiformis</name>
    <name type="common">Conifer needle endophyte fungus</name>
    <name type="synonym">Phialocephala scopiformis</name>
    <dbReference type="NCBI Taxonomy" id="149040"/>
    <lineage>
        <taxon>Eukaryota</taxon>
        <taxon>Fungi</taxon>
        <taxon>Dikarya</taxon>
        <taxon>Ascomycota</taxon>
        <taxon>Pezizomycotina</taxon>
        <taxon>Leotiomycetes</taxon>
        <taxon>Helotiales</taxon>
        <taxon>Mollisiaceae</taxon>
        <taxon>Mollisia</taxon>
    </lineage>
</organism>
<evidence type="ECO:0000313" key="7">
    <source>
        <dbReference type="EMBL" id="KUJ15950.1"/>
    </source>
</evidence>
<keyword evidence="2 5" id="KW-0479">Metal-binding</keyword>
<protein>
    <submittedName>
        <fullName evidence="7">Putative UPF0676 protein</fullName>
    </submittedName>
</protein>
<dbReference type="PANTHER" id="PTHR10209:SF881">
    <property type="entry name" value="FI07970P-RELATED"/>
    <property type="match status" value="1"/>
</dbReference>
<name>A0A194X701_MOLSC</name>
<dbReference type="KEGG" id="psco:LY89DRAFT_587155"/>
<dbReference type="OrthoDB" id="288590at2759"/>
<dbReference type="SUPFAM" id="SSF51197">
    <property type="entry name" value="Clavaminate synthase-like"/>
    <property type="match status" value="1"/>
</dbReference>
<reference evidence="7 8" key="1">
    <citation type="submission" date="2015-10" db="EMBL/GenBank/DDBJ databases">
        <title>Full genome of DAOMC 229536 Phialocephala scopiformis, a fungal endophyte of spruce producing the potent anti-insectan compound rugulosin.</title>
        <authorList>
            <consortium name="DOE Joint Genome Institute"/>
            <person name="Walker A.K."/>
            <person name="Frasz S.L."/>
            <person name="Seifert K.A."/>
            <person name="Miller J.D."/>
            <person name="Mondo S.J."/>
            <person name="Labutti K."/>
            <person name="Lipzen A."/>
            <person name="Dockter R."/>
            <person name="Kennedy M."/>
            <person name="Grigoriev I.V."/>
            <person name="Spatafora J.W."/>
        </authorList>
    </citation>
    <scope>NUCLEOTIDE SEQUENCE [LARGE SCALE GENOMIC DNA]</scope>
    <source>
        <strain evidence="7 8">CBS 120377</strain>
    </source>
</reference>
<dbReference type="GO" id="GO:0016491">
    <property type="term" value="F:oxidoreductase activity"/>
    <property type="evidence" value="ECO:0007669"/>
    <property type="project" value="UniProtKB-KW"/>
</dbReference>
<dbReference type="Pfam" id="PF03171">
    <property type="entry name" value="2OG-FeII_Oxy"/>
    <property type="match status" value="1"/>
</dbReference>
<keyword evidence="3 5" id="KW-0560">Oxidoreductase</keyword>
<dbReference type="InterPro" id="IPR026992">
    <property type="entry name" value="DIOX_N"/>
</dbReference>
<dbReference type="InterPro" id="IPR044861">
    <property type="entry name" value="IPNS-like_FE2OG_OXY"/>
</dbReference>
<evidence type="ECO:0000256" key="5">
    <source>
        <dbReference type="RuleBase" id="RU003682"/>
    </source>
</evidence>
<proteinExistence type="inferred from homology"/>
<dbReference type="InterPro" id="IPR027443">
    <property type="entry name" value="IPNS-like_sf"/>
</dbReference>
<feature type="domain" description="Fe2OG dioxygenase" evidence="6">
    <location>
        <begin position="184"/>
        <end position="302"/>
    </location>
</feature>
<dbReference type="PROSITE" id="PS51471">
    <property type="entry name" value="FE2OG_OXY"/>
    <property type="match status" value="1"/>
</dbReference>
<evidence type="ECO:0000256" key="2">
    <source>
        <dbReference type="ARBA" id="ARBA00022723"/>
    </source>
</evidence>
<sequence>MGSIEQETPQVSIPVVDFSAWTPDATLEARLAVAKELADACHNVGFVSIINHGVPLELLEEAFAWSKKLFDLKTEEKMLAPHPDGPTVHRGYSWPGLEKVSQVISSDVEVGEQLRAVTDCKIGSEDNPEQPNVWLPPSTLPGFREFMTHFYWTCNTASLSILEALGLGMGLSDPSFLVKFHSGHNNQLRLLHYPPIPAAMLETEQAARMPAHSDWGSITMLFQDDCGGLEVENQKKEGEFMKVTPRSGACVMNVGDLLMRWSNEDYLKSTLHRVTLPPARDRFTGEERMTRARYSIPYFVSPDIDAVIECMKECAGQGNPVKYESVIQGEYRLMRAKLQYRETGPTAAAAPATG</sequence>
<evidence type="ECO:0000259" key="6">
    <source>
        <dbReference type="PROSITE" id="PS51471"/>
    </source>
</evidence>
<dbReference type="GO" id="GO:0046872">
    <property type="term" value="F:metal ion binding"/>
    <property type="evidence" value="ECO:0007669"/>
    <property type="project" value="UniProtKB-KW"/>
</dbReference>
<keyword evidence="4 5" id="KW-0408">Iron</keyword>
<dbReference type="AlphaFoldDB" id="A0A194X701"/>
<dbReference type="Gene3D" id="2.60.120.330">
    <property type="entry name" value="B-lactam Antibiotic, Isopenicillin N Synthase, Chain"/>
    <property type="match status" value="1"/>
</dbReference>
<dbReference type="Proteomes" id="UP000070700">
    <property type="component" value="Unassembled WGS sequence"/>
</dbReference>
<dbReference type="GeneID" id="28819137"/>
<dbReference type="RefSeq" id="XP_018070305.1">
    <property type="nucleotide sequence ID" value="XM_018209411.1"/>
</dbReference>
<gene>
    <name evidence="7" type="ORF">LY89DRAFT_587155</name>
</gene>
<keyword evidence="8" id="KW-1185">Reference proteome</keyword>
<evidence type="ECO:0000256" key="4">
    <source>
        <dbReference type="ARBA" id="ARBA00023004"/>
    </source>
</evidence>
<accession>A0A194X701</accession>
<evidence type="ECO:0000256" key="1">
    <source>
        <dbReference type="ARBA" id="ARBA00008056"/>
    </source>
</evidence>
<dbReference type="Pfam" id="PF14226">
    <property type="entry name" value="DIOX_N"/>
    <property type="match status" value="1"/>
</dbReference>
<evidence type="ECO:0000313" key="8">
    <source>
        <dbReference type="Proteomes" id="UP000070700"/>
    </source>
</evidence>
<dbReference type="PANTHER" id="PTHR10209">
    <property type="entry name" value="OXIDOREDUCTASE, 2OG-FE II OXYGENASE FAMILY PROTEIN"/>
    <property type="match status" value="1"/>
</dbReference>
<evidence type="ECO:0000256" key="3">
    <source>
        <dbReference type="ARBA" id="ARBA00023002"/>
    </source>
</evidence>
<dbReference type="EMBL" id="KQ947417">
    <property type="protein sequence ID" value="KUJ15950.1"/>
    <property type="molecule type" value="Genomic_DNA"/>
</dbReference>
<comment type="similarity">
    <text evidence="1 5">Belongs to the iron/ascorbate-dependent oxidoreductase family.</text>
</comment>
<dbReference type="PRINTS" id="PR00682">
    <property type="entry name" value="IPNSYNTHASE"/>
</dbReference>
<dbReference type="InterPro" id="IPR005123">
    <property type="entry name" value="Oxoglu/Fe-dep_dioxygenase_dom"/>
</dbReference>
<dbReference type="InParanoid" id="A0A194X701"/>
<dbReference type="GO" id="GO:0044283">
    <property type="term" value="P:small molecule biosynthetic process"/>
    <property type="evidence" value="ECO:0007669"/>
    <property type="project" value="UniProtKB-ARBA"/>
</dbReference>